<proteinExistence type="predicted"/>
<name>T1BAY0_9ZZZZ</name>
<dbReference type="PANTHER" id="PTHR33055:SF3">
    <property type="entry name" value="PUTATIVE TRANSPOSASE FOR IS117-RELATED"/>
    <property type="match status" value="1"/>
</dbReference>
<sequence length="173" mass="19116">FPEIERGLEALTRIEETTRSLDKKMQEAFEASSETQLLATIPGVGKFTSVALVAFLCPIERFSSLDSVVKYAGLCPSVHQSGDSSYHGHLVWDANVLLRWVLVEAQWNVRAHEKKGDVSRVGRRVARRGAKNDGAVAAARKLVRIATAVLRRRSAYQPHAPESSSRQLPHAES</sequence>
<dbReference type="GO" id="GO:0003677">
    <property type="term" value="F:DNA binding"/>
    <property type="evidence" value="ECO:0007669"/>
    <property type="project" value="InterPro"/>
</dbReference>
<evidence type="ECO:0000256" key="1">
    <source>
        <dbReference type="SAM" id="MobiDB-lite"/>
    </source>
</evidence>
<dbReference type="Pfam" id="PF02371">
    <property type="entry name" value="Transposase_20"/>
    <property type="match status" value="1"/>
</dbReference>
<feature type="non-terminal residue" evidence="3">
    <location>
        <position position="1"/>
    </location>
</feature>
<dbReference type="InterPro" id="IPR047650">
    <property type="entry name" value="Transpos_IS110"/>
</dbReference>
<feature type="region of interest" description="Disordered" evidence="1">
    <location>
        <begin position="154"/>
        <end position="173"/>
    </location>
</feature>
<dbReference type="EMBL" id="AUZY01007357">
    <property type="protein sequence ID" value="EQD50149.1"/>
    <property type="molecule type" value="Genomic_DNA"/>
</dbReference>
<reference evidence="3" key="2">
    <citation type="journal article" date="2014" name="ISME J.">
        <title>Microbial stratification in low pH oxic and suboxic macroscopic growths along an acid mine drainage.</title>
        <authorList>
            <person name="Mendez-Garcia C."/>
            <person name="Mesa V."/>
            <person name="Sprenger R.R."/>
            <person name="Richter M."/>
            <person name="Diez M.S."/>
            <person name="Solano J."/>
            <person name="Bargiela R."/>
            <person name="Golyshina O.V."/>
            <person name="Manteca A."/>
            <person name="Ramos J.L."/>
            <person name="Gallego J.R."/>
            <person name="Llorente I."/>
            <person name="Martins Dos Santos V.A."/>
            <person name="Jensen O.N."/>
            <person name="Pelaez A.I."/>
            <person name="Sanchez J."/>
            <person name="Ferrer M."/>
        </authorList>
    </citation>
    <scope>NUCLEOTIDE SEQUENCE</scope>
</reference>
<dbReference type="InterPro" id="IPR003346">
    <property type="entry name" value="Transposase_20"/>
</dbReference>
<evidence type="ECO:0000259" key="2">
    <source>
        <dbReference type="Pfam" id="PF02371"/>
    </source>
</evidence>
<reference evidence="3" key="1">
    <citation type="submission" date="2013-08" db="EMBL/GenBank/DDBJ databases">
        <authorList>
            <person name="Mendez C."/>
            <person name="Richter M."/>
            <person name="Ferrer M."/>
            <person name="Sanchez J."/>
        </authorList>
    </citation>
    <scope>NUCLEOTIDE SEQUENCE</scope>
</reference>
<protein>
    <submittedName>
        <fullName evidence="3">Transposase, ISlin1</fullName>
    </submittedName>
</protein>
<dbReference type="PANTHER" id="PTHR33055">
    <property type="entry name" value="TRANSPOSASE FOR INSERTION SEQUENCE ELEMENT IS1111A"/>
    <property type="match status" value="1"/>
</dbReference>
<accession>T1BAY0</accession>
<dbReference type="GO" id="GO:0004803">
    <property type="term" value="F:transposase activity"/>
    <property type="evidence" value="ECO:0007669"/>
    <property type="project" value="InterPro"/>
</dbReference>
<gene>
    <name evidence="3" type="ORF">B1B_11337</name>
</gene>
<evidence type="ECO:0000313" key="3">
    <source>
        <dbReference type="EMBL" id="EQD50149.1"/>
    </source>
</evidence>
<comment type="caution">
    <text evidence="3">The sequence shown here is derived from an EMBL/GenBank/DDBJ whole genome shotgun (WGS) entry which is preliminary data.</text>
</comment>
<dbReference type="AlphaFoldDB" id="T1BAY0"/>
<dbReference type="GO" id="GO:0006313">
    <property type="term" value="P:DNA transposition"/>
    <property type="evidence" value="ECO:0007669"/>
    <property type="project" value="InterPro"/>
</dbReference>
<organism evidence="3">
    <name type="scientific">mine drainage metagenome</name>
    <dbReference type="NCBI Taxonomy" id="410659"/>
    <lineage>
        <taxon>unclassified sequences</taxon>
        <taxon>metagenomes</taxon>
        <taxon>ecological metagenomes</taxon>
    </lineage>
</organism>
<feature type="domain" description="Transposase IS116/IS110/IS902 C-terminal" evidence="2">
    <location>
        <begin position="36"/>
        <end position="113"/>
    </location>
</feature>